<proteinExistence type="predicted"/>
<name>A0A2R4WLN8_9HYPH</name>
<dbReference type="AlphaFoldDB" id="A0A2R4WLN8"/>
<organism evidence="2 3">
    <name type="scientific">Methylobacterium currus</name>
    <dbReference type="NCBI Taxonomy" id="2051553"/>
    <lineage>
        <taxon>Bacteria</taxon>
        <taxon>Pseudomonadati</taxon>
        <taxon>Pseudomonadota</taxon>
        <taxon>Alphaproteobacteria</taxon>
        <taxon>Hyphomicrobiales</taxon>
        <taxon>Methylobacteriaceae</taxon>
        <taxon>Methylobacterium</taxon>
    </lineage>
</organism>
<reference evidence="2 3" key="1">
    <citation type="submission" date="2018-04" db="EMBL/GenBank/DDBJ databases">
        <title>Methylobacterium sp. PR1016A genome.</title>
        <authorList>
            <person name="Park W."/>
        </authorList>
    </citation>
    <scope>NUCLEOTIDE SEQUENCE [LARGE SCALE GENOMIC DNA]</scope>
    <source>
        <strain evidence="2 3">PR1016A</strain>
    </source>
</reference>
<evidence type="ECO:0000259" key="1">
    <source>
        <dbReference type="Pfam" id="PF18134"/>
    </source>
</evidence>
<sequence length="121" mass="13892">MYPIDIRFDIELECEVKQDGFRPSLLRSLLAASRVLQAKKDLKFFVTDTDVPPPFTLLWKVLNRGPTAVRRDCIRGEIVPDDGRLEKIERTNFRGDHIVECYAVKDGVVVAKDRIHVPITE</sequence>
<dbReference type="Proteomes" id="UP000244755">
    <property type="component" value="Chromosome 1"/>
</dbReference>
<evidence type="ECO:0000313" key="2">
    <source>
        <dbReference type="EMBL" id="AWB22450.1"/>
    </source>
</evidence>
<feature type="domain" description="Adenylyl/Guanylyl and SMODS C-terminal sensor" evidence="1">
    <location>
        <begin position="2"/>
        <end position="119"/>
    </location>
</feature>
<protein>
    <recommendedName>
        <fullName evidence="1">Adenylyl/Guanylyl and SMODS C-terminal sensor domain-containing protein</fullName>
    </recommendedName>
</protein>
<gene>
    <name evidence="2" type="ORF">DA075_17295</name>
</gene>
<dbReference type="EMBL" id="CP028843">
    <property type="protein sequence ID" value="AWB22450.1"/>
    <property type="molecule type" value="Genomic_DNA"/>
</dbReference>
<keyword evidence="3" id="KW-1185">Reference proteome</keyword>
<dbReference type="KEGG" id="mee:DA075_17295"/>
<evidence type="ECO:0000313" key="3">
    <source>
        <dbReference type="Proteomes" id="UP000244755"/>
    </source>
</evidence>
<dbReference type="Pfam" id="PF18134">
    <property type="entry name" value="AGS_C"/>
    <property type="match status" value="1"/>
</dbReference>
<accession>A0A2R4WLN8</accession>
<dbReference type="InterPro" id="IPR040511">
    <property type="entry name" value="AGS_C"/>
</dbReference>